<protein>
    <submittedName>
        <fullName evidence="2">Uncharacterized protein</fullName>
    </submittedName>
</protein>
<dbReference type="Proteomes" id="UP000254020">
    <property type="component" value="Unassembled WGS sequence"/>
</dbReference>
<dbReference type="AlphaFoldDB" id="A0A378A1X8"/>
<name>A0A378A1X8_KLEPN</name>
<evidence type="ECO:0000313" key="3">
    <source>
        <dbReference type="Proteomes" id="UP000254020"/>
    </source>
</evidence>
<proteinExistence type="predicted"/>
<dbReference type="EMBL" id="UGMA01000005">
    <property type="protein sequence ID" value="STU94388.1"/>
    <property type="molecule type" value="Genomic_DNA"/>
</dbReference>
<reference evidence="2 3" key="1">
    <citation type="submission" date="2018-06" db="EMBL/GenBank/DDBJ databases">
        <authorList>
            <consortium name="Pathogen Informatics"/>
            <person name="Doyle S."/>
        </authorList>
    </citation>
    <scope>NUCLEOTIDE SEQUENCE [LARGE SCALE GENOMIC DNA]</scope>
    <source>
        <strain evidence="2 3">NCTC9504</strain>
    </source>
</reference>
<gene>
    <name evidence="2" type="ORF">NCTC9504_04438</name>
</gene>
<feature type="compositionally biased region" description="Polar residues" evidence="1">
    <location>
        <begin position="70"/>
        <end position="85"/>
    </location>
</feature>
<feature type="region of interest" description="Disordered" evidence="1">
    <location>
        <begin position="58"/>
        <end position="85"/>
    </location>
</feature>
<sequence length="85" mass="9070">MSCTLDIAHSLLFCAGHQIPGDKTNNTDHARMSVARALISGLTPMRTLEKTSIGKVVARDRDKAGDHQVISDSVKASSQPEITPA</sequence>
<organism evidence="2 3">
    <name type="scientific">Klebsiella pneumoniae subsp. pneumoniae</name>
    <dbReference type="NCBI Taxonomy" id="72407"/>
    <lineage>
        <taxon>Bacteria</taxon>
        <taxon>Pseudomonadati</taxon>
        <taxon>Pseudomonadota</taxon>
        <taxon>Gammaproteobacteria</taxon>
        <taxon>Enterobacterales</taxon>
        <taxon>Enterobacteriaceae</taxon>
        <taxon>Klebsiella/Raoultella group</taxon>
        <taxon>Klebsiella</taxon>
        <taxon>Klebsiella pneumoniae complex</taxon>
    </lineage>
</organism>
<accession>A0A378A1X8</accession>
<evidence type="ECO:0000313" key="2">
    <source>
        <dbReference type="EMBL" id="STU94388.1"/>
    </source>
</evidence>
<evidence type="ECO:0000256" key="1">
    <source>
        <dbReference type="SAM" id="MobiDB-lite"/>
    </source>
</evidence>